<evidence type="ECO:0000256" key="1">
    <source>
        <dbReference type="ARBA" id="ARBA00022723"/>
    </source>
</evidence>
<dbReference type="Pfam" id="PF14441">
    <property type="entry name" value="OTT_1508_deam"/>
    <property type="match status" value="1"/>
</dbReference>
<keyword evidence="7" id="KW-1185">Reference proteome</keyword>
<dbReference type="SUPFAM" id="SSF144232">
    <property type="entry name" value="HIT/MYND zinc finger-like"/>
    <property type="match status" value="1"/>
</dbReference>
<dbReference type="InterPro" id="IPR027796">
    <property type="entry name" value="OTT_1508_deam-like"/>
</dbReference>
<feature type="domain" description="MYND-type" evidence="5">
    <location>
        <begin position="516"/>
        <end position="552"/>
    </location>
</feature>
<evidence type="ECO:0000259" key="5">
    <source>
        <dbReference type="PROSITE" id="PS01360"/>
    </source>
</evidence>
<dbReference type="InterPro" id="IPR002893">
    <property type="entry name" value="Znf_MYND"/>
</dbReference>
<comment type="caution">
    <text evidence="6">The sequence shown here is derived from an EMBL/GenBank/DDBJ whole genome shotgun (WGS) entry which is preliminary data.</text>
</comment>
<keyword evidence="1" id="KW-0479">Metal-binding</keyword>
<evidence type="ECO:0000256" key="3">
    <source>
        <dbReference type="ARBA" id="ARBA00022833"/>
    </source>
</evidence>
<sequence>MTENFSWDLPGLDGPQFIALASLLTLRNGGQIEPASLPDNDLEANSSGDESDTGSLDTLRPQRISKSGHGILKRKFLDALAELAANKKGGRFVACSAMREEEDSVTIWIARNEGFQQVDEVFFQRLRELLQLVGSNQDQETETALWFHMLDFYKVRLESTYIPDLRLSFKTHDQSGGAVTVERYSEAIKQLSVLRDLAFGYQQSGRSLLDGYDQLATQAYRLRGTRLVKELLSQSPGATTSSRKLWTSICSLGRLRVCYGTFKDIVNKLPSFADVKICLIPRAPVSKDPFQNTLTLKQTLEKLGLQLDLPTIQTILGHKWTVAKAEQQFKQLQKQKLNVHAEVQMVMFFSKMEETFTHLFRYFGCSKYSCFMCAHFLNAHGTFKTRGCHGRLFKPCIIPHTTGLAATQSAKLRDSVLQVQKDMRKELKRDFQKLRKHEKTSAVGGSTRFSGEEMKTVAANPAIEIRRMKAEQERVAAKFQRLELSEDNERRRRLAVENQQSFEKESNQETEYVDECSGCSRMTSRTCSVCGKGHFCSQSCEDKRSGFHLFTCTKRPITTADILYEDIADDKLPDSEDVLRDYGFNYFTSFADRSKLLGLYKGIWYSDEITAEDLHRWRVEGSLLAHIKEYFYSIPERYRGGYFPWFLNHTDCLDEPLTSQSANDKLVATFFDKAKSYLDVEDRNKELHQLEPEAKMLSYGMLACCTHAAHPNPIEQNWYNFGFCTCKDESSERSLGGLYQQLLLGDSLFEDTLGRLLPSHLKVKNTATFTEFWRAFESGSLISLMDSKGLKSPRHAFPHLEGFLSVSRRGLQPTVWRLKQYLAIDDPAEHEPPRPVWADYGFMNCRDFEETCILMEIYKRLLIKADPLDLHAACLKGNLFDFAQGFHKMNEKHRRLMRNFYHN</sequence>
<gene>
    <name evidence="6" type="ORF">PVAG01_05252</name>
</gene>
<dbReference type="EMBL" id="JBFCZG010000004">
    <property type="protein sequence ID" value="KAL3423505.1"/>
    <property type="molecule type" value="Genomic_DNA"/>
</dbReference>
<evidence type="ECO:0000313" key="6">
    <source>
        <dbReference type="EMBL" id="KAL3423505.1"/>
    </source>
</evidence>
<organism evidence="6 7">
    <name type="scientific">Phlyctema vagabunda</name>
    <dbReference type="NCBI Taxonomy" id="108571"/>
    <lineage>
        <taxon>Eukaryota</taxon>
        <taxon>Fungi</taxon>
        <taxon>Dikarya</taxon>
        <taxon>Ascomycota</taxon>
        <taxon>Pezizomycotina</taxon>
        <taxon>Leotiomycetes</taxon>
        <taxon>Helotiales</taxon>
        <taxon>Dermateaceae</taxon>
        <taxon>Phlyctema</taxon>
    </lineage>
</organism>
<dbReference type="Proteomes" id="UP001629113">
    <property type="component" value="Unassembled WGS sequence"/>
</dbReference>
<protein>
    <recommendedName>
        <fullName evidence="5">MYND-type domain-containing protein</fullName>
    </recommendedName>
</protein>
<feature type="region of interest" description="Disordered" evidence="4">
    <location>
        <begin position="34"/>
        <end position="61"/>
    </location>
</feature>
<reference evidence="6 7" key="1">
    <citation type="submission" date="2024-06" db="EMBL/GenBank/DDBJ databases">
        <title>Complete genome of Phlyctema vagabunda strain 19-DSS-EL-015.</title>
        <authorList>
            <person name="Fiorenzani C."/>
        </authorList>
    </citation>
    <scope>NUCLEOTIDE SEQUENCE [LARGE SCALE GENOMIC DNA]</scope>
    <source>
        <strain evidence="6 7">19-DSS-EL-015</strain>
    </source>
</reference>
<feature type="compositionally biased region" description="Polar residues" evidence="4">
    <location>
        <begin position="43"/>
        <end position="56"/>
    </location>
</feature>
<dbReference type="PROSITE" id="PS01360">
    <property type="entry name" value="ZF_MYND_1"/>
    <property type="match status" value="1"/>
</dbReference>
<evidence type="ECO:0000256" key="4">
    <source>
        <dbReference type="SAM" id="MobiDB-lite"/>
    </source>
</evidence>
<proteinExistence type="predicted"/>
<evidence type="ECO:0000256" key="2">
    <source>
        <dbReference type="ARBA" id="ARBA00022771"/>
    </source>
</evidence>
<keyword evidence="2" id="KW-0863">Zinc-finger</keyword>
<keyword evidence="3" id="KW-0862">Zinc</keyword>
<name>A0ABR4PJM4_9HELO</name>
<evidence type="ECO:0000313" key="7">
    <source>
        <dbReference type="Proteomes" id="UP001629113"/>
    </source>
</evidence>
<accession>A0ABR4PJM4</accession>